<dbReference type="UniPathway" id="UPA00219"/>
<evidence type="ECO:0000313" key="10">
    <source>
        <dbReference type="Proteomes" id="UP000231183"/>
    </source>
</evidence>
<evidence type="ECO:0000256" key="5">
    <source>
        <dbReference type="ARBA" id="ARBA00022989"/>
    </source>
</evidence>
<comment type="similarity">
    <text evidence="2 7">Belongs to the glycosyltransferase 4 family. MraY subfamily.</text>
</comment>
<dbReference type="GO" id="GO:0005886">
    <property type="term" value="C:plasma membrane"/>
    <property type="evidence" value="ECO:0007669"/>
    <property type="project" value="UniProtKB-SubCell"/>
</dbReference>
<dbReference type="EC" id="2.7.8.13" evidence="7"/>
<keyword evidence="7" id="KW-0132">Cell division</keyword>
<dbReference type="GO" id="GO:0051301">
    <property type="term" value="P:cell division"/>
    <property type="evidence" value="ECO:0007669"/>
    <property type="project" value="UniProtKB-KW"/>
</dbReference>
<dbReference type="CDD" id="cd06852">
    <property type="entry name" value="GT_MraY"/>
    <property type="match status" value="1"/>
</dbReference>
<dbReference type="PANTHER" id="PTHR22926">
    <property type="entry name" value="PHOSPHO-N-ACETYLMURAMOYL-PENTAPEPTIDE-TRANSFERASE"/>
    <property type="match status" value="1"/>
</dbReference>
<dbReference type="GO" id="GO:0051992">
    <property type="term" value="F:UDP-N-acetylmuramoyl-L-alanyl-D-glutamyl-meso-2,6-diaminopimelyl-D-alanyl-D-alanine:undecaprenyl-phosphate transferase activity"/>
    <property type="evidence" value="ECO:0007669"/>
    <property type="project" value="RHEA"/>
</dbReference>
<dbReference type="GO" id="GO:0008360">
    <property type="term" value="P:regulation of cell shape"/>
    <property type="evidence" value="ECO:0007669"/>
    <property type="project" value="UniProtKB-KW"/>
</dbReference>
<keyword evidence="7 8" id="KW-0460">Magnesium</keyword>
<proteinExistence type="inferred from homology"/>
<reference evidence="10" key="1">
    <citation type="submission" date="2017-09" db="EMBL/GenBank/DDBJ databases">
        <title>Depth-based differentiation of microbial function through sediment-hosted aquifers and enrichment of novel symbionts in the deep terrestrial subsurface.</title>
        <authorList>
            <person name="Probst A.J."/>
            <person name="Ladd B."/>
            <person name="Jarett J.K."/>
            <person name="Geller-Mcgrath D.E."/>
            <person name="Sieber C.M.K."/>
            <person name="Emerson J.B."/>
            <person name="Anantharaman K."/>
            <person name="Thomas B.C."/>
            <person name="Malmstrom R."/>
            <person name="Stieglmeier M."/>
            <person name="Klingl A."/>
            <person name="Woyke T."/>
            <person name="Ryan C.M."/>
            <person name="Banfield J.F."/>
        </authorList>
    </citation>
    <scope>NUCLEOTIDE SEQUENCE [LARGE SCALE GENOMIC DNA]</scope>
</reference>
<evidence type="ECO:0000256" key="3">
    <source>
        <dbReference type="ARBA" id="ARBA00022679"/>
    </source>
</evidence>
<protein>
    <recommendedName>
        <fullName evidence="7">Phospho-N-acetylmuramoyl-pentapeptide-transferase</fullName>
        <ecNumber evidence="7">2.7.8.13</ecNumber>
    </recommendedName>
    <alternativeName>
        <fullName evidence="7">UDP-MurNAc-pentapeptide phosphotransferase</fullName>
    </alternativeName>
</protein>
<feature type="transmembrane region" description="Helical" evidence="7">
    <location>
        <begin position="174"/>
        <end position="190"/>
    </location>
</feature>
<feature type="transmembrane region" description="Helical" evidence="7">
    <location>
        <begin position="210"/>
        <end position="230"/>
    </location>
</feature>
<evidence type="ECO:0000256" key="7">
    <source>
        <dbReference type="HAMAP-Rule" id="MF_00038"/>
    </source>
</evidence>
<keyword evidence="5 7" id="KW-1133">Transmembrane helix</keyword>
<gene>
    <name evidence="7" type="primary">mraY</name>
    <name evidence="9" type="ORF">COU31_01035</name>
</gene>
<keyword evidence="4 7" id="KW-0812">Transmembrane</keyword>
<feature type="transmembrane region" description="Helical" evidence="7">
    <location>
        <begin position="20"/>
        <end position="42"/>
    </location>
</feature>
<keyword evidence="7" id="KW-0961">Cell wall biogenesis/degradation</keyword>
<accession>A0A2M6W4Z1</accession>
<dbReference type="AlphaFoldDB" id="A0A2M6W4Z1"/>
<feature type="transmembrane region" description="Helical" evidence="7">
    <location>
        <begin position="237"/>
        <end position="255"/>
    </location>
</feature>
<dbReference type="Pfam" id="PF00953">
    <property type="entry name" value="Glycos_transf_4"/>
    <property type="match status" value="1"/>
</dbReference>
<evidence type="ECO:0000256" key="6">
    <source>
        <dbReference type="ARBA" id="ARBA00023136"/>
    </source>
</evidence>
<dbReference type="Proteomes" id="UP000231183">
    <property type="component" value="Unassembled WGS sequence"/>
</dbReference>
<dbReference type="GO" id="GO:0046872">
    <property type="term" value="F:metal ion binding"/>
    <property type="evidence" value="ECO:0007669"/>
    <property type="project" value="UniProtKB-KW"/>
</dbReference>
<feature type="transmembrane region" description="Helical" evidence="7">
    <location>
        <begin position="261"/>
        <end position="278"/>
    </location>
</feature>
<keyword evidence="7" id="KW-1003">Cell membrane</keyword>
<feature type="transmembrane region" description="Helical" evidence="7">
    <location>
        <begin position="317"/>
        <end position="336"/>
    </location>
</feature>
<feature type="binding site" evidence="8">
    <location>
        <position position="229"/>
    </location>
    <ligand>
        <name>Mg(2+)</name>
        <dbReference type="ChEBI" id="CHEBI:18420"/>
    </ligand>
</feature>
<evidence type="ECO:0000256" key="8">
    <source>
        <dbReference type="PIRSR" id="PIRSR600715-1"/>
    </source>
</evidence>
<comment type="subcellular location">
    <subcellularLocation>
        <location evidence="7">Cell membrane</location>
        <topology evidence="7">Multi-pass membrane protein</topology>
    </subcellularLocation>
    <subcellularLocation>
        <location evidence="1">Membrane</location>
        <topology evidence="1">Multi-pass membrane protein</topology>
    </subcellularLocation>
</comment>
<dbReference type="PROSITE" id="PS01348">
    <property type="entry name" value="MRAY_2"/>
    <property type="match status" value="1"/>
</dbReference>
<dbReference type="InterPro" id="IPR018480">
    <property type="entry name" value="PNAcMuramoyl-5peptid_Trfase_CS"/>
</dbReference>
<feature type="transmembrane region" description="Helical" evidence="7">
    <location>
        <begin position="290"/>
        <end position="311"/>
    </location>
</feature>
<evidence type="ECO:0000313" key="9">
    <source>
        <dbReference type="EMBL" id="PIT87795.1"/>
    </source>
</evidence>
<feature type="transmembrane region" description="Helical" evidence="7">
    <location>
        <begin position="360"/>
        <end position="380"/>
    </location>
</feature>
<keyword evidence="7" id="KW-0573">Peptidoglycan synthesis</keyword>
<evidence type="ECO:0000256" key="4">
    <source>
        <dbReference type="ARBA" id="ARBA00022692"/>
    </source>
</evidence>
<sequence length="381" mass="43687">MLLNPSQIAPFSPELFSLALIYLIFSAIGAFIWSPLLIKFLYKYRITRRGEFDFTLRGYERKQKIGTPIMGGLLVVITVTIITFLFNWNRENTYVPIAAMGVSALLGATDDLLNIFGHKRRLRKLDHVWRLVRVHKKWSARWWYLCTLPWAAFRHLSAMLGSHPGKGIQVHEKLFFQFIAGAIPAWWIFYKLSSDWHSLWLPFNGQIALGWWIIPLIIFFVMFTANAVNIADGLDGLAGGSLIISFGGLMIMSWMAGRSSFALLNATILGALLTYTYFNVKPARFQMGDIGSLALGTLLAINAIAIHRTVLIPLLGFVYYLEATTVIIQVFFRRLLGRRFFKMAPLHHHFEFRGWSEEKIVMRFWLIQVFVVAVAIWIGMY</sequence>
<evidence type="ECO:0000256" key="1">
    <source>
        <dbReference type="ARBA" id="ARBA00004141"/>
    </source>
</evidence>
<comment type="function">
    <text evidence="7">Catalyzes the initial step of the lipid cycle reactions in the biosynthesis of the cell wall peptidoglycan: transfers peptidoglycan precursor phospho-MurNAc-pentapeptide from UDP-MurNAc-pentapeptide onto the lipid carrier undecaprenyl phosphate, yielding undecaprenyl-pyrophosphoryl-MurNAc-pentapeptide, known as lipid I.</text>
</comment>
<name>A0A2M6W4Z1_9BACT</name>
<keyword evidence="6 7" id="KW-0472">Membrane</keyword>
<feature type="transmembrane region" description="Helical" evidence="7">
    <location>
        <begin position="65"/>
        <end position="88"/>
    </location>
</feature>
<comment type="pathway">
    <text evidence="7">Cell wall biogenesis; peptidoglycan biosynthesis.</text>
</comment>
<keyword evidence="7" id="KW-0133">Cell shape</keyword>
<comment type="cofactor">
    <cofactor evidence="7 8">
        <name>Mg(2+)</name>
        <dbReference type="ChEBI" id="CHEBI:18420"/>
    </cofactor>
</comment>
<dbReference type="EMBL" id="PFBX01000006">
    <property type="protein sequence ID" value="PIT87795.1"/>
    <property type="molecule type" value="Genomic_DNA"/>
</dbReference>
<evidence type="ECO:0000256" key="2">
    <source>
        <dbReference type="ARBA" id="ARBA00005583"/>
    </source>
</evidence>
<dbReference type="HAMAP" id="MF_00038">
    <property type="entry name" value="MraY"/>
    <property type="match status" value="1"/>
</dbReference>
<dbReference type="GO" id="GO:0009252">
    <property type="term" value="P:peptidoglycan biosynthetic process"/>
    <property type="evidence" value="ECO:0007669"/>
    <property type="project" value="UniProtKB-UniRule"/>
</dbReference>
<keyword evidence="7 8" id="KW-0479">Metal-binding</keyword>
<keyword evidence="7" id="KW-0131">Cell cycle</keyword>
<dbReference type="InterPro" id="IPR000715">
    <property type="entry name" value="Glycosyl_transferase_4"/>
</dbReference>
<feature type="transmembrane region" description="Helical" evidence="7">
    <location>
        <begin position="94"/>
        <end position="116"/>
    </location>
</feature>
<dbReference type="GO" id="GO:0008963">
    <property type="term" value="F:phospho-N-acetylmuramoyl-pentapeptide-transferase activity"/>
    <property type="evidence" value="ECO:0007669"/>
    <property type="project" value="UniProtKB-UniRule"/>
</dbReference>
<keyword evidence="3 7" id="KW-0808">Transferase</keyword>
<feature type="binding site" evidence="8">
    <location>
        <position position="289"/>
    </location>
    <ligand>
        <name>Mg(2+)</name>
        <dbReference type="ChEBI" id="CHEBI:18420"/>
    </ligand>
</feature>
<dbReference type="InterPro" id="IPR003524">
    <property type="entry name" value="PNAcMuramoyl-5peptid_Trfase"/>
</dbReference>
<organism evidence="9 10">
    <name type="scientific">Candidatus Magasanikbacteria bacterium CG10_big_fil_rev_8_21_14_0_10_40_10</name>
    <dbReference type="NCBI Taxonomy" id="1974648"/>
    <lineage>
        <taxon>Bacteria</taxon>
        <taxon>Candidatus Magasanikiibacteriota</taxon>
    </lineage>
</organism>
<comment type="catalytic activity">
    <reaction evidence="7">
        <text>UDP-N-acetyl-alpha-D-muramoyl-L-alanyl-gamma-D-glutamyl-meso-2,6-diaminopimeloyl-D-alanyl-D-alanine + di-trans,octa-cis-undecaprenyl phosphate = di-trans,octa-cis-undecaprenyl diphospho-N-acetyl-alpha-D-muramoyl-L-alanyl-D-glutamyl-meso-2,6-diaminopimeloyl-D-alanyl-D-alanine + UMP</text>
        <dbReference type="Rhea" id="RHEA:28386"/>
        <dbReference type="ChEBI" id="CHEBI:57865"/>
        <dbReference type="ChEBI" id="CHEBI:60392"/>
        <dbReference type="ChEBI" id="CHEBI:61386"/>
        <dbReference type="ChEBI" id="CHEBI:61387"/>
        <dbReference type="EC" id="2.7.8.13"/>
    </reaction>
</comment>
<dbReference type="GO" id="GO:0071555">
    <property type="term" value="P:cell wall organization"/>
    <property type="evidence" value="ECO:0007669"/>
    <property type="project" value="UniProtKB-KW"/>
</dbReference>
<comment type="caution">
    <text evidence="9">The sequence shown here is derived from an EMBL/GenBank/DDBJ whole genome shotgun (WGS) entry which is preliminary data.</text>
</comment>
<dbReference type="PANTHER" id="PTHR22926:SF5">
    <property type="entry name" value="PHOSPHO-N-ACETYLMURAMOYL-PENTAPEPTIDE-TRANSFERASE HOMOLOG"/>
    <property type="match status" value="1"/>
</dbReference>